<dbReference type="EMBL" id="PKUR01000002">
    <property type="protein sequence ID" value="PLW86621.1"/>
    <property type="molecule type" value="Genomic_DNA"/>
</dbReference>
<keyword evidence="3" id="KW-1185">Reference proteome</keyword>
<evidence type="ECO:0000313" key="3">
    <source>
        <dbReference type="Proteomes" id="UP000235162"/>
    </source>
</evidence>
<dbReference type="Gene3D" id="2.40.50.870">
    <property type="entry name" value="Protein of unknown function (DUF3299)"/>
    <property type="match status" value="1"/>
</dbReference>
<proteinExistence type="predicted"/>
<keyword evidence="1" id="KW-0732">Signal</keyword>
<gene>
    <name evidence="2" type="ORF">C0029_09510</name>
</gene>
<evidence type="ECO:0000313" key="2">
    <source>
        <dbReference type="EMBL" id="PLW86621.1"/>
    </source>
</evidence>
<comment type="caution">
    <text evidence="2">The sequence shown here is derived from an EMBL/GenBank/DDBJ whole genome shotgun (WGS) entry which is preliminary data.</text>
</comment>
<sequence>MKALRGFKKYCLVAVLAVLTAPVMAEEDAFKTIEWVELIPAEDLEVLMNPPEYITNVEDGSMEDQISSQIQNTLAAADNDRYQQALVSTQVNAEMDGAMVRVPGFIVPLEFNEQQVVTQFFLVPYFGACLHMPPPPPNQIILVNSPQGVEIEGLGAPYWVRGKLSTTISDNEIATSAYALALHDYELYTE</sequence>
<protein>
    <submittedName>
        <fullName evidence="2">DUF3299 domain-containing protein</fullName>
    </submittedName>
</protein>
<organism evidence="2 3">
    <name type="scientific">Halioglobus japonicus</name>
    <dbReference type="NCBI Taxonomy" id="930805"/>
    <lineage>
        <taxon>Bacteria</taxon>
        <taxon>Pseudomonadati</taxon>
        <taxon>Pseudomonadota</taxon>
        <taxon>Gammaproteobacteria</taxon>
        <taxon>Cellvibrionales</taxon>
        <taxon>Halieaceae</taxon>
        <taxon>Halioglobus</taxon>
    </lineage>
</organism>
<feature type="signal peptide" evidence="1">
    <location>
        <begin position="1"/>
        <end position="25"/>
    </location>
</feature>
<dbReference type="AlphaFoldDB" id="A0AAP8MEZ5"/>
<dbReference type="InterPro" id="IPR021727">
    <property type="entry name" value="DUF3299"/>
</dbReference>
<evidence type="ECO:0000256" key="1">
    <source>
        <dbReference type="SAM" id="SignalP"/>
    </source>
</evidence>
<dbReference type="KEGG" id="hja:BST95_10480"/>
<dbReference type="Pfam" id="PF11736">
    <property type="entry name" value="DUF3299"/>
    <property type="match status" value="1"/>
</dbReference>
<feature type="chain" id="PRO_5042951654" evidence="1">
    <location>
        <begin position="26"/>
        <end position="190"/>
    </location>
</feature>
<accession>A0AAP8MEZ5</accession>
<name>A0AAP8MEZ5_9GAMM</name>
<reference evidence="2 3" key="1">
    <citation type="submission" date="2018-01" db="EMBL/GenBank/DDBJ databases">
        <title>The draft genome sequence of Halioglobus japonicus S1-36.</title>
        <authorList>
            <person name="Du Z.-J."/>
            <person name="Shi M.-J."/>
        </authorList>
    </citation>
    <scope>NUCLEOTIDE SEQUENCE [LARGE SCALE GENOMIC DNA]</scope>
    <source>
        <strain evidence="2 3">S1-36</strain>
    </source>
</reference>
<dbReference type="Proteomes" id="UP000235162">
    <property type="component" value="Unassembled WGS sequence"/>
</dbReference>
<dbReference type="RefSeq" id="WP_084199311.1">
    <property type="nucleotide sequence ID" value="NZ_BMYL01000002.1"/>
</dbReference>